<evidence type="ECO:0000256" key="13">
    <source>
        <dbReference type="ARBA" id="ARBA00093507"/>
    </source>
</evidence>
<organism evidence="14 15">
    <name type="scientific">Phytophthora ramorum</name>
    <name type="common">Sudden oak death agent</name>
    <dbReference type="NCBI Taxonomy" id="164328"/>
    <lineage>
        <taxon>Eukaryota</taxon>
        <taxon>Sar</taxon>
        <taxon>Stramenopiles</taxon>
        <taxon>Oomycota</taxon>
        <taxon>Peronosporomycetes</taxon>
        <taxon>Peronosporales</taxon>
        <taxon>Peronosporaceae</taxon>
        <taxon>Phytophthora</taxon>
    </lineage>
</organism>
<keyword evidence="7" id="KW-0832">Ubl conjugation</keyword>
<dbReference type="GeneID" id="94228628"/>
<evidence type="ECO:0000256" key="9">
    <source>
        <dbReference type="ARBA" id="ARBA00023054"/>
    </source>
</evidence>
<reference evidence="14" key="2">
    <citation type="submission" date="2015-06" db="UniProtKB">
        <authorList>
            <consortium name="EnsemblProtists"/>
        </authorList>
    </citation>
    <scope>IDENTIFICATION</scope>
    <source>
        <strain evidence="14">Pr102</strain>
    </source>
</reference>
<dbReference type="AlphaFoldDB" id="H3GCL5"/>
<keyword evidence="5" id="KW-1017">Isopeptide bond</keyword>
<dbReference type="PROSITE" id="PS00018">
    <property type="entry name" value="EF_HAND_1"/>
    <property type="match status" value="1"/>
</dbReference>
<sequence length="507" mass="56377">MTSEGDVVDDVCVRYACKCGHLAPVSSLFYSETCEKLVCRLPGCSVEEFESYYCGNLLVNLPSKEASMYQNRSSRCFSCPTCENALSTAFHENEQRFFFLCAHCRWESLSVGLADDDPDALVMTAITRERQAAHEDIFQALHSHYSTLSSSPANGGAAGVLSASSGAPFGRSSSLQLLADSMKELQREHQMKKFRLQRMAEMGGWKYDQALAKVEEKERWLMEQRREHQWPELSMQLAALSKQGTSYGEESPEKTREVLRNLSQKCDMGEVSTLHQRLLNPLDQAREADQLFPSRPLLRVKRTWRCVESIERGTAGILVKPQISPMSGDSSLPVSASWFKKANLAAQYVPVVTFQRLPYRVGEGGGVECILLVENPLDDAIRITFHSTPTASEDSNENGYVDFQDLTPIIVGPYEDPNLADAFIDDEPPFGANGDEHNTMLLQATRNLIKIKLPLSVNAATTIPISTLSARFIMDTEKFDEDANEVIENSLLSVPVVITAPIIKIGD</sequence>
<keyword evidence="10" id="KW-0206">Cytoskeleton</keyword>
<evidence type="ECO:0000256" key="11">
    <source>
        <dbReference type="ARBA" id="ARBA00034776"/>
    </source>
</evidence>
<proteinExistence type="inferred from homology"/>
<evidence type="ECO:0000256" key="3">
    <source>
        <dbReference type="ARBA" id="ARBA00004657"/>
    </source>
</evidence>
<dbReference type="GO" id="GO:0001725">
    <property type="term" value="C:stress fiber"/>
    <property type="evidence" value="ECO:0007669"/>
    <property type="project" value="UniProtKB-SubCell"/>
</dbReference>
<evidence type="ECO:0000256" key="5">
    <source>
        <dbReference type="ARBA" id="ARBA00022499"/>
    </source>
</evidence>
<dbReference type="GO" id="GO:0005869">
    <property type="term" value="C:dynactin complex"/>
    <property type="evidence" value="ECO:0000318"/>
    <property type="project" value="GO_Central"/>
</dbReference>
<dbReference type="EMBL" id="DS565999">
    <property type="status" value="NOT_ANNOTATED_CDS"/>
    <property type="molecule type" value="Genomic_DNA"/>
</dbReference>
<dbReference type="InterPro" id="IPR018247">
    <property type="entry name" value="EF_Hand_1_Ca_BS"/>
</dbReference>
<dbReference type="RefSeq" id="XP_067744679.1">
    <property type="nucleotide sequence ID" value="XM_067892837.1"/>
</dbReference>
<protein>
    <recommendedName>
        <fullName evidence="12">Dynactin subunit 4</fullName>
    </recommendedName>
</protein>
<dbReference type="OMA" id="FIVWRKA"/>
<keyword evidence="4" id="KW-0963">Cytoplasm</keyword>
<dbReference type="HOGENOM" id="CLU_564412_0_0_1"/>
<evidence type="ECO:0000256" key="10">
    <source>
        <dbReference type="ARBA" id="ARBA00023212"/>
    </source>
</evidence>
<evidence type="ECO:0000256" key="6">
    <source>
        <dbReference type="ARBA" id="ARBA00022553"/>
    </source>
</evidence>
<evidence type="ECO:0000256" key="12">
    <source>
        <dbReference type="ARBA" id="ARBA00034864"/>
    </source>
</evidence>
<evidence type="ECO:0000313" key="14">
    <source>
        <dbReference type="EnsemblProtists" id="Phyra73222"/>
    </source>
</evidence>
<evidence type="ECO:0000256" key="1">
    <source>
        <dbReference type="ARBA" id="ARBA00004300"/>
    </source>
</evidence>
<evidence type="ECO:0000256" key="2">
    <source>
        <dbReference type="ARBA" id="ARBA00004529"/>
    </source>
</evidence>
<evidence type="ECO:0000256" key="4">
    <source>
        <dbReference type="ARBA" id="ARBA00022490"/>
    </source>
</evidence>
<evidence type="ECO:0000256" key="8">
    <source>
        <dbReference type="ARBA" id="ARBA00022990"/>
    </source>
</evidence>
<keyword evidence="15" id="KW-1185">Reference proteome</keyword>
<comment type="similarity">
    <text evidence="11">Belongs to the dynactin subunit 4 family.</text>
</comment>
<reference evidence="15" key="1">
    <citation type="journal article" date="2006" name="Science">
        <title>Phytophthora genome sequences uncover evolutionary origins and mechanisms of pathogenesis.</title>
        <authorList>
            <person name="Tyler B.M."/>
            <person name="Tripathy S."/>
            <person name="Zhang X."/>
            <person name="Dehal P."/>
            <person name="Jiang R.H."/>
            <person name="Aerts A."/>
            <person name="Arredondo F.D."/>
            <person name="Baxter L."/>
            <person name="Bensasson D."/>
            <person name="Beynon J.L."/>
            <person name="Chapman J."/>
            <person name="Damasceno C.M."/>
            <person name="Dorrance A.E."/>
            <person name="Dou D."/>
            <person name="Dickerman A.W."/>
            <person name="Dubchak I.L."/>
            <person name="Garbelotto M."/>
            <person name="Gijzen M."/>
            <person name="Gordon S.G."/>
            <person name="Govers F."/>
            <person name="Grunwald N.J."/>
            <person name="Huang W."/>
            <person name="Ivors K.L."/>
            <person name="Jones R.W."/>
            <person name="Kamoun S."/>
            <person name="Krampis K."/>
            <person name="Lamour K.H."/>
            <person name="Lee M.K."/>
            <person name="McDonald W.H."/>
            <person name="Medina M."/>
            <person name="Meijer H.J."/>
            <person name="Nordberg E.K."/>
            <person name="Maclean D.J."/>
            <person name="Ospina-Giraldo M.D."/>
            <person name="Morris P.F."/>
            <person name="Phuntumart V."/>
            <person name="Putnam N.H."/>
            <person name="Rash S."/>
            <person name="Rose J.K."/>
            <person name="Sakihama Y."/>
            <person name="Salamov A.A."/>
            <person name="Savidor A."/>
            <person name="Scheuring C.F."/>
            <person name="Smith B.M."/>
            <person name="Sobral B.W."/>
            <person name="Terry A."/>
            <person name="Torto-Alalibo T.A."/>
            <person name="Win J."/>
            <person name="Xu Z."/>
            <person name="Zhang H."/>
            <person name="Grigoriev I.V."/>
            <person name="Rokhsar D.S."/>
            <person name="Boore J.L."/>
        </authorList>
    </citation>
    <scope>NUCLEOTIDE SEQUENCE [LARGE SCALE GENOMIC DNA]</scope>
    <source>
        <strain evidence="15">Pr102</strain>
    </source>
</reference>
<evidence type="ECO:0000256" key="7">
    <source>
        <dbReference type="ARBA" id="ARBA00022843"/>
    </source>
</evidence>
<dbReference type="Pfam" id="PF05502">
    <property type="entry name" value="Dynactin_p62"/>
    <property type="match status" value="1"/>
</dbReference>
<comment type="subunit">
    <text evidence="13">Subunit of dynactin, a multiprotein complex part of a tripartite complex with dynein and a adapter, such as BICDL1, BICD2 or HOOK3. The dynactin complex is built around ACTR1A/ACTB filament and consists of an actin-related filament composed of a shoulder domain, a pointed end and a barbed end. Its length is defined by its flexible shoulder domain. The soulder is composed of 2 DCTN1 subunits, 4 DCTN2 and 2 DCTN3. The 4 DCNT2 (via N-terminus) bind the ACTR1A filament and act as molecular rulers to determine the length. The pointed end is important for binding dynein-dynactin cargo adapters. Consists of 4 subunits: ACTR10, DCNT4, DCTN5 and DCTN6. The barbed end is composed of a CAPZA1:CAPZB heterodimers, which binds ACTR1A/ACTB filament and dynactin and stabilizes dynactin. Interacts with ATP7B, but not ATP7A, in a copper-dependent manner. Interacts with ANK2; this interaction is required for localization at costameres. Interacts with N4BP2L1.</text>
</comment>
<dbReference type="STRING" id="164328.H3GCL5"/>
<dbReference type="EnsemblProtists" id="Phyra73222">
    <property type="protein sequence ID" value="Phyra73222"/>
    <property type="gene ID" value="Phyra73222"/>
</dbReference>
<evidence type="ECO:0000313" key="15">
    <source>
        <dbReference type="Proteomes" id="UP000005238"/>
    </source>
</evidence>
<keyword evidence="9" id="KW-0175">Coiled coil</keyword>
<dbReference type="Proteomes" id="UP000005238">
    <property type="component" value="Unassembled WGS sequence"/>
</dbReference>
<dbReference type="PANTHER" id="PTHR13034:SF2">
    <property type="entry name" value="DYNACTIN SUBUNIT 4"/>
    <property type="match status" value="1"/>
</dbReference>
<dbReference type="eggNOG" id="KOG3896">
    <property type="taxonomic scope" value="Eukaryota"/>
</dbReference>
<dbReference type="VEuPathDB" id="FungiDB:KRP22_506"/>
<dbReference type="PANTHER" id="PTHR13034">
    <property type="entry name" value="DYNACTIN P62 SUBUNIT"/>
    <property type="match status" value="1"/>
</dbReference>
<dbReference type="VEuPathDB" id="FungiDB:KRP23_7511"/>
<dbReference type="OrthoDB" id="283815at2759"/>
<keyword evidence="8" id="KW-0007">Acetylation</keyword>
<dbReference type="GO" id="GO:0005813">
    <property type="term" value="C:centrosome"/>
    <property type="evidence" value="ECO:0007669"/>
    <property type="project" value="UniProtKB-SubCell"/>
</dbReference>
<keyword evidence="6" id="KW-0597">Phosphoprotein</keyword>
<name>H3GCL5_PHYRM</name>
<dbReference type="InParanoid" id="H3GCL5"/>
<comment type="subcellular location">
    <subcellularLocation>
        <location evidence="1">Cytoplasm</location>
        <location evidence="1">Cytoskeleton</location>
        <location evidence="1">Microtubule organizing center</location>
        <location evidence="1">Centrosome</location>
    </subcellularLocation>
    <subcellularLocation>
        <location evidence="2">Cytoplasm</location>
        <location evidence="2">Cytoskeleton</location>
        <location evidence="2">Stress fiber</location>
    </subcellularLocation>
    <subcellularLocation>
        <location evidence="3">Cytoplasm</location>
        <location evidence="3">Myofibril</location>
    </subcellularLocation>
</comment>
<dbReference type="InterPro" id="IPR008603">
    <property type="entry name" value="DCTN4"/>
</dbReference>
<accession>H3GCL5</accession>